<sequence length="59" mass="6485">MKYIVPYLNTSHPASIALAMLILDSLTSMSPNFKVEEKKTADGHPNGSFKIPFPVHKNG</sequence>
<organism evidence="2 3">
    <name type="scientific">Orchesella dallaii</name>
    <dbReference type="NCBI Taxonomy" id="48710"/>
    <lineage>
        <taxon>Eukaryota</taxon>
        <taxon>Metazoa</taxon>
        <taxon>Ecdysozoa</taxon>
        <taxon>Arthropoda</taxon>
        <taxon>Hexapoda</taxon>
        <taxon>Collembola</taxon>
        <taxon>Entomobryomorpha</taxon>
        <taxon>Entomobryoidea</taxon>
        <taxon>Orchesellidae</taxon>
        <taxon>Orchesellinae</taxon>
        <taxon>Orchesella</taxon>
    </lineage>
</organism>
<evidence type="ECO:0000256" key="1">
    <source>
        <dbReference type="SAM" id="MobiDB-lite"/>
    </source>
</evidence>
<evidence type="ECO:0000313" key="3">
    <source>
        <dbReference type="Proteomes" id="UP001642540"/>
    </source>
</evidence>
<comment type="caution">
    <text evidence="2">The sequence shown here is derived from an EMBL/GenBank/DDBJ whole genome shotgun (WGS) entry which is preliminary data.</text>
</comment>
<dbReference type="Proteomes" id="UP001642540">
    <property type="component" value="Unassembled WGS sequence"/>
</dbReference>
<gene>
    <name evidence="2" type="ORF">ODALV1_LOCUS3660</name>
</gene>
<name>A0ABP1PVJ9_9HEXA</name>
<accession>A0ABP1PVJ9</accession>
<feature type="region of interest" description="Disordered" evidence="1">
    <location>
        <begin position="37"/>
        <end position="59"/>
    </location>
</feature>
<dbReference type="EMBL" id="CAXLJM020000012">
    <property type="protein sequence ID" value="CAL8076991.1"/>
    <property type="molecule type" value="Genomic_DNA"/>
</dbReference>
<keyword evidence="3" id="KW-1185">Reference proteome</keyword>
<reference evidence="2 3" key="1">
    <citation type="submission" date="2024-08" db="EMBL/GenBank/DDBJ databases">
        <authorList>
            <person name="Cucini C."/>
            <person name="Frati F."/>
        </authorList>
    </citation>
    <scope>NUCLEOTIDE SEQUENCE [LARGE SCALE GENOMIC DNA]</scope>
</reference>
<proteinExistence type="predicted"/>
<protein>
    <submittedName>
        <fullName evidence="2">Uncharacterized protein</fullName>
    </submittedName>
</protein>
<evidence type="ECO:0000313" key="2">
    <source>
        <dbReference type="EMBL" id="CAL8076991.1"/>
    </source>
</evidence>